<evidence type="ECO:0000256" key="5">
    <source>
        <dbReference type="PROSITE-ProRule" id="PRU00449"/>
    </source>
</evidence>
<evidence type="ECO:0000256" key="3">
    <source>
        <dbReference type="ARBA" id="ARBA00022771"/>
    </source>
</evidence>
<dbReference type="InterPro" id="IPR057357">
    <property type="entry name" value="Znf-C2H2_ZFAND2A/B"/>
</dbReference>
<evidence type="ECO:0000313" key="10">
    <source>
        <dbReference type="Proteomes" id="UP000070412"/>
    </source>
</evidence>
<keyword evidence="1" id="KW-0479">Metal-binding</keyword>
<dbReference type="GO" id="GO:0008270">
    <property type="term" value="F:zinc ion binding"/>
    <property type="evidence" value="ECO:0007669"/>
    <property type="project" value="UniProtKB-KW"/>
</dbReference>
<name>A0A132ABB8_SARSC</name>
<keyword evidence="2" id="KW-0677">Repeat</keyword>
<dbReference type="PROSITE" id="PS51039">
    <property type="entry name" value="ZF_AN1"/>
    <property type="match status" value="2"/>
</dbReference>
<dbReference type="InterPro" id="IPR000058">
    <property type="entry name" value="Znf_AN1"/>
</dbReference>
<evidence type="ECO:0000313" key="8">
    <source>
        <dbReference type="EMBL" id="KPM07750.1"/>
    </source>
</evidence>
<dbReference type="GO" id="GO:0043161">
    <property type="term" value="P:proteasome-mediated ubiquitin-dependent protein catabolic process"/>
    <property type="evidence" value="ECO:0007669"/>
    <property type="project" value="TreeGrafter"/>
</dbReference>
<dbReference type="Proteomes" id="UP000616769">
    <property type="component" value="Unassembled WGS sequence"/>
</dbReference>
<dbReference type="EMBL" id="WVUK01000001">
    <property type="protein sequence ID" value="KAF7496709.1"/>
    <property type="molecule type" value="Genomic_DNA"/>
</dbReference>
<sequence>MELPHLGENCSLQNCNKLDFLPIKCAHCKRIFCGDHYQFNSHNCTDYKENQVPICPLCNIPVAIKIGESPDFVISNHIDRNCLEKKELVFKNRCSFPNCKRKELSSIRCEKCKLNWCIYHRHPVDHSCSVYSNDNLGLKKPRETLPNNDFLVSAQTSSTAKSIYGKFQNACENMFKTFENVMNPSRFKTCNKNSLQGPYSSFDFPEFQKNLTEEEAIKIATANSLQDFEKVKN</sequence>
<reference evidence="9" key="4">
    <citation type="submission" date="2022-06" db="UniProtKB">
        <authorList>
            <consortium name="EnsemblMetazoa"/>
        </authorList>
    </citation>
    <scope>IDENTIFICATION</scope>
</reference>
<evidence type="ECO:0000259" key="6">
    <source>
        <dbReference type="PROSITE" id="PS51039"/>
    </source>
</evidence>
<keyword evidence="10" id="KW-1185">Reference proteome</keyword>
<protein>
    <submittedName>
        <fullName evidence="7 8">AN1-type zinc finger protein 2B</fullName>
    </submittedName>
</protein>
<reference evidence="10" key="2">
    <citation type="journal article" date="2020" name="PLoS Negl. Trop. Dis.">
        <title>High-quality nuclear genome for Sarcoptes scabiei-A critical resource for a neglected parasite.</title>
        <authorList>
            <person name="Korhonen P.K."/>
            <person name="Gasser R.B."/>
            <person name="Ma G."/>
            <person name="Wang T."/>
            <person name="Stroehlein A.J."/>
            <person name="Young N.D."/>
            <person name="Ang C.S."/>
            <person name="Fernando D.D."/>
            <person name="Lu H.C."/>
            <person name="Taylor S."/>
            <person name="Reynolds S.L."/>
            <person name="Mofiz E."/>
            <person name="Najaraj S.H."/>
            <person name="Gowda H."/>
            <person name="Madugundu A."/>
            <person name="Renuse S."/>
            <person name="Holt D."/>
            <person name="Pandey A."/>
            <person name="Papenfuss A.T."/>
            <person name="Fischer K."/>
        </authorList>
    </citation>
    <scope>NUCLEOTIDE SEQUENCE [LARGE SCALE GENOMIC DNA]</scope>
</reference>
<dbReference type="GO" id="GO:0045047">
    <property type="term" value="P:protein targeting to ER"/>
    <property type="evidence" value="ECO:0007669"/>
    <property type="project" value="TreeGrafter"/>
</dbReference>
<evidence type="ECO:0000256" key="2">
    <source>
        <dbReference type="ARBA" id="ARBA00022737"/>
    </source>
</evidence>
<dbReference type="GO" id="GO:0005783">
    <property type="term" value="C:endoplasmic reticulum"/>
    <property type="evidence" value="ECO:0007669"/>
    <property type="project" value="TreeGrafter"/>
</dbReference>
<evidence type="ECO:0000313" key="9">
    <source>
        <dbReference type="EnsemblMetazoa" id="KAF7496709.1"/>
    </source>
</evidence>
<keyword evidence="3 5" id="KW-0863">Zinc-finger</keyword>
<dbReference type="Gene3D" id="4.10.1110.10">
    <property type="entry name" value="AN1-like Zinc finger"/>
    <property type="match status" value="2"/>
</dbReference>
<dbReference type="InterPro" id="IPR035896">
    <property type="entry name" value="AN1-like_Znf"/>
</dbReference>
<feature type="domain" description="AN1-type" evidence="6">
    <location>
        <begin position="88"/>
        <end position="136"/>
    </location>
</feature>
<evidence type="ECO:0000256" key="1">
    <source>
        <dbReference type="ARBA" id="ARBA00022723"/>
    </source>
</evidence>
<dbReference type="PANTHER" id="PTHR14677">
    <property type="entry name" value="ARSENITE INDUCUBLE RNA ASSOCIATED PROTEIN AIP-1-RELATED"/>
    <property type="match status" value="1"/>
</dbReference>
<proteinExistence type="predicted"/>
<dbReference type="SMART" id="SM00154">
    <property type="entry name" value="ZnF_AN1"/>
    <property type="match status" value="2"/>
</dbReference>
<evidence type="ECO:0000313" key="11">
    <source>
        <dbReference type="Proteomes" id="UP000616769"/>
    </source>
</evidence>
<gene>
    <name evidence="8" type="ORF">QR98_0062500</name>
    <name evidence="7" type="ORF">SSS_3171</name>
</gene>
<feature type="domain" description="AN1-type" evidence="6">
    <location>
        <begin position="4"/>
        <end position="52"/>
    </location>
</feature>
<keyword evidence="4" id="KW-0862">Zinc</keyword>
<accession>A0A132ABB8</accession>
<dbReference type="Pfam" id="PF01428">
    <property type="entry name" value="zf-AN1"/>
    <property type="match status" value="2"/>
</dbReference>
<dbReference type="SUPFAM" id="SSF118310">
    <property type="entry name" value="AN1-like Zinc finger"/>
    <property type="match status" value="2"/>
</dbReference>
<dbReference type="OrthoDB" id="431929at2759"/>
<dbReference type="AlphaFoldDB" id="A0A132ABB8"/>
<evidence type="ECO:0000256" key="4">
    <source>
        <dbReference type="ARBA" id="ARBA00022833"/>
    </source>
</evidence>
<dbReference type="Proteomes" id="UP000070412">
    <property type="component" value="Unassembled WGS sequence"/>
</dbReference>
<dbReference type="PANTHER" id="PTHR14677:SF20">
    <property type="entry name" value="ZINC FINGER AN1-TYPE CONTAINING 2A-RELATED"/>
    <property type="match status" value="1"/>
</dbReference>
<organism evidence="8 11">
    <name type="scientific">Sarcoptes scabiei</name>
    <name type="common">Itch mite</name>
    <name type="synonym">Acarus scabiei</name>
    <dbReference type="NCBI Taxonomy" id="52283"/>
    <lineage>
        <taxon>Eukaryota</taxon>
        <taxon>Metazoa</taxon>
        <taxon>Ecdysozoa</taxon>
        <taxon>Arthropoda</taxon>
        <taxon>Chelicerata</taxon>
        <taxon>Arachnida</taxon>
        <taxon>Acari</taxon>
        <taxon>Acariformes</taxon>
        <taxon>Sarcoptiformes</taxon>
        <taxon>Astigmata</taxon>
        <taxon>Psoroptidia</taxon>
        <taxon>Sarcoptoidea</taxon>
        <taxon>Sarcoptidae</taxon>
        <taxon>Sarcoptinae</taxon>
        <taxon>Sarcoptes</taxon>
    </lineage>
</organism>
<dbReference type="Pfam" id="PF25403">
    <property type="entry name" value="zf-C2H2_ZFAND2"/>
    <property type="match status" value="1"/>
</dbReference>
<reference evidence="7" key="3">
    <citation type="submission" date="2020-01" db="EMBL/GenBank/DDBJ databases">
        <authorList>
            <person name="Korhonen P.K.K."/>
            <person name="Guangxu M.G."/>
            <person name="Wang T.W."/>
            <person name="Stroehlein A.J.S."/>
            <person name="Young N.D."/>
            <person name="Ang C.-S.A."/>
            <person name="Fernando D.W.F."/>
            <person name="Lu H.L."/>
            <person name="Taylor S.T."/>
            <person name="Ehtesham M.E.M."/>
            <person name="Najaraj S.H.N."/>
            <person name="Harsha G.H.G."/>
            <person name="Madugundu A.M."/>
            <person name="Renuse S.R."/>
            <person name="Holt D.H."/>
            <person name="Pandey A.P."/>
            <person name="Papenfuss A.P."/>
            <person name="Gasser R.B.G."/>
            <person name="Fischer K.F."/>
        </authorList>
    </citation>
    <scope>NUCLEOTIDE SEQUENCE</scope>
    <source>
        <strain evidence="7">SSS_KF_BRIS2020</strain>
    </source>
</reference>
<reference evidence="8 11" key="1">
    <citation type="journal article" date="2015" name="Parasit. Vectors">
        <title>Draft genome of the scabies mite.</title>
        <authorList>
            <person name="Rider S.D.Jr."/>
            <person name="Morgan M.S."/>
            <person name="Arlian L.G."/>
        </authorList>
    </citation>
    <scope>NUCLEOTIDE SEQUENCE [LARGE SCALE GENOMIC DNA]</scope>
    <source>
        <strain evidence="8">Arlian Lab</strain>
    </source>
</reference>
<dbReference type="VEuPathDB" id="VectorBase:SSCA007423"/>
<dbReference type="EMBL" id="JXLN01011855">
    <property type="protein sequence ID" value="KPM07750.1"/>
    <property type="molecule type" value="Genomic_DNA"/>
</dbReference>
<dbReference type="EnsemblMetazoa" id="SSS_3171s_mrna">
    <property type="protein sequence ID" value="KAF7496709.1"/>
    <property type="gene ID" value="SSS_3171"/>
</dbReference>
<evidence type="ECO:0000313" key="7">
    <source>
        <dbReference type="EMBL" id="KAF7496709.1"/>
    </source>
</evidence>